<reference evidence="2 3" key="1">
    <citation type="submission" date="2015-04" db="EMBL/GenBank/DDBJ databases">
        <title>Comparative genomics of rhizobia nodulating Arachis hypogaea in China.</title>
        <authorList>
            <person name="Li Y."/>
        </authorList>
    </citation>
    <scope>NUCLEOTIDE SEQUENCE [LARGE SCALE GENOMIC DNA]</scope>
    <source>
        <strain evidence="2 3">CCBAU 51757</strain>
    </source>
</reference>
<dbReference type="Gene3D" id="1.10.238.160">
    <property type="match status" value="1"/>
</dbReference>
<gene>
    <name evidence="2" type="ORF">XH99_22330</name>
</gene>
<dbReference type="Pfam" id="PF05930">
    <property type="entry name" value="Phage_AlpA"/>
    <property type="match status" value="1"/>
</dbReference>
<dbReference type="EMBL" id="LBJQ01000084">
    <property type="protein sequence ID" value="RXH25847.1"/>
    <property type="molecule type" value="Genomic_DNA"/>
</dbReference>
<proteinExistence type="predicted"/>
<evidence type="ECO:0000313" key="2">
    <source>
        <dbReference type="EMBL" id="RXH25847.1"/>
    </source>
</evidence>
<dbReference type="AlphaFoldDB" id="A0A4Q0S093"/>
<feature type="compositionally biased region" description="Basic residues" evidence="1">
    <location>
        <begin position="64"/>
        <end position="73"/>
    </location>
</feature>
<accession>A0A4Q0S093</accession>
<organism evidence="2 3">
    <name type="scientific">Bradyrhizobium nanningense</name>
    <dbReference type="NCBI Taxonomy" id="1325118"/>
    <lineage>
        <taxon>Bacteria</taxon>
        <taxon>Pseudomonadati</taxon>
        <taxon>Pseudomonadota</taxon>
        <taxon>Alphaproteobacteria</taxon>
        <taxon>Hyphomicrobiales</taxon>
        <taxon>Nitrobacteraceae</taxon>
        <taxon>Bradyrhizobium</taxon>
    </lineage>
</organism>
<dbReference type="Proteomes" id="UP000289546">
    <property type="component" value="Unassembled WGS sequence"/>
</dbReference>
<keyword evidence="3" id="KW-1185">Reference proteome</keyword>
<dbReference type="InterPro" id="IPR010260">
    <property type="entry name" value="AlpA"/>
</dbReference>
<name>A0A4Q0S093_9BRAD</name>
<comment type="caution">
    <text evidence="2">The sequence shown here is derived from an EMBL/GenBank/DDBJ whole genome shotgun (WGS) entry which is preliminary data.</text>
</comment>
<evidence type="ECO:0008006" key="4">
    <source>
        <dbReference type="Google" id="ProtNLM"/>
    </source>
</evidence>
<evidence type="ECO:0000256" key="1">
    <source>
        <dbReference type="SAM" id="MobiDB-lite"/>
    </source>
</evidence>
<sequence length="79" mass="9222">MLSEAQVLQIVPISRTTLYRLEKAGKFPKSVYISQNRRCWFLDAVVAWQKSIDECDPHFDPNRGRGKGRRRKACSQVQR</sequence>
<feature type="region of interest" description="Disordered" evidence="1">
    <location>
        <begin position="58"/>
        <end position="79"/>
    </location>
</feature>
<protein>
    <recommendedName>
        <fullName evidence="4">AlpA family phage regulatory protein</fullName>
    </recommendedName>
</protein>
<evidence type="ECO:0000313" key="3">
    <source>
        <dbReference type="Proteomes" id="UP000289546"/>
    </source>
</evidence>